<dbReference type="PROSITE" id="PS51318">
    <property type="entry name" value="TAT"/>
    <property type="match status" value="1"/>
</dbReference>
<keyword evidence="11" id="KW-1185">Reference proteome</keyword>
<evidence type="ECO:0000256" key="3">
    <source>
        <dbReference type="ARBA" id="ARBA00022723"/>
    </source>
</evidence>
<keyword evidence="4 7" id="KW-0249">Electron transport</keyword>
<evidence type="ECO:0000313" key="10">
    <source>
        <dbReference type="EMBL" id="QBR02632.1"/>
    </source>
</evidence>
<protein>
    <recommendedName>
        <fullName evidence="7">High-potential iron-sulfur protein</fullName>
        <shortName evidence="7">HiPIP</shortName>
    </recommendedName>
</protein>
<keyword evidence="8" id="KW-0732">Signal</keyword>
<keyword evidence="5 7" id="KW-0408">Iron</keyword>
<evidence type="ECO:0000256" key="5">
    <source>
        <dbReference type="ARBA" id="ARBA00023004"/>
    </source>
</evidence>
<evidence type="ECO:0000256" key="4">
    <source>
        <dbReference type="ARBA" id="ARBA00022982"/>
    </source>
</evidence>
<evidence type="ECO:0000256" key="2">
    <source>
        <dbReference type="ARBA" id="ARBA00022485"/>
    </source>
</evidence>
<sequence>MNTANVCRRNFLLVNVTAIASAALLAKTPAALAADNQVRETDPTAQSLGYRADATHVDKTKYPAYIAGQNCANCALYQGQANSSSGACPIFGGKIVSAAGWCSAYAKKG</sequence>
<dbReference type="GO" id="GO:0046872">
    <property type="term" value="F:metal ion binding"/>
    <property type="evidence" value="ECO:0007669"/>
    <property type="project" value="UniProtKB-KW"/>
</dbReference>
<dbReference type="InterPro" id="IPR036369">
    <property type="entry name" value="HIPIP_sf"/>
</dbReference>
<evidence type="ECO:0000256" key="7">
    <source>
        <dbReference type="RuleBase" id="RU000620"/>
    </source>
</evidence>
<keyword evidence="6 7" id="KW-0411">Iron-sulfur</keyword>
<proteinExistence type="inferred from homology"/>
<dbReference type="GO" id="GO:0009055">
    <property type="term" value="F:electron transfer activity"/>
    <property type="evidence" value="ECO:0007669"/>
    <property type="project" value="InterPro"/>
</dbReference>
<reference evidence="10 11" key="1">
    <citation type="submission" date="2019-03" db="EMBL/GenBank/DDBJ databases">
        <title>Paraburkholderia sp. 7MH5, isolated from subtropical forest soil.</title>
        <authorList>
            <person name="Gao Z.-H."/>
            <person name="Qiu L.-H."/>
        </authorList>
    </citation>
    <scope>NUCLEOTIDE SEQUENCE [LARGE SCALE GENOMIC DNA]</scope>
    <source>
        <strain evidence="10 11">7MH5</strain>
    </source>
</reference>
<evidence type="ECO:0000256" key="6">
    <source>
        <dbReference type="ARBA" id="ARBA00023014"/>
    </source>
</evidence>
<dbReference type="PROSITE" id="PS51373">
    <property type="entry name" value="HIPIP"/>
    <property type="match status" value="1"/>
</dbReference>
<comment type="subunit">
    <text evidence="7">Homodimer.</text>
</comment>
<feature type="domain" description="High potential iron-sulfur proteins family profile" evidence="9">
    <location>
        <begin position="32"/>
        <end position="109"/>
    </location>
</feature>
<keyword evidence="1 7" id="KW-0813">Transport</keyword>
<dbReference type="KEGG" id="ppai:E1956_36030"/>
<dbReference type="InterPro" id="IPR000170">
    <property type="entry name" value="High_potential_FeS_prot"/>
</dbReference>
<dbReference type="SUPFAM" id="SSF57652">
    <property type="entry name" value="HIPIP (high potential iron protein)"/>
    <property type="match status" value="1"/>
</dbReference>
<accession>A0A4P7D7L0</accession>
<feature type="chain" id="PRO_5020994682" description="High-potential iron-sulfur protein" evidence="8">
    <location>
        <begin position="34"/>
        <end position="109"/>
    </location>
</feature>
<evidence type="ECO:0000256" key="8">
    <source>
        <dbReference type="SAM" id="SignalP"/>
    </source>
</evidence>
<dbReference type="Pfam" id="PF01355">
    <property type="entry name" value="HIPIP"/>
    <property type="match status" value="1"/>
</dbReference>
<evidence type="ECO:0000256" key="1">
    <source>
        <dbReference type="ARBA" id="ARBA00022448"/>
    </source>
</evidence>
<dbReference type="GO" id="GO:0051539">
    <property type="term" value="F:4 iron, 4 sulfur cluster binding"/>
    <property type="evidence" value="ECO:0007669"/>
    <property type="project" value="UniProtKB-KW"/>
</dbReference>
<evidence type="ECO:0000313" key="11">
    <source>
        <dbReference type="Proteomes" id="UP000295727"/>
    </source>
</evidence>
<dbReference type="Gene3D" id="4.10.490.10">
    <property type="entry name" value="High potential iron-sulphur protein"/>
    <property type="match status" value="1"/>
</dbReference>
<keyword evidence="3 7" id="KW-0479">Metal-binding</keyword>
<comment type="similarity">
    <text evidence="7">Belongs to the high-potential iron-sulfur protein (HiPIP) family.</text>
</comment>
<dbReference type="AlphaFoldDB" id="A0A4P7D7L0"/>
<dbReference type="RefSeq" id="WP_134758152.1">
    <property type="nucleotide sequence ID" value="NZ_CP038151.1"/>
</dbReference>
<dbReference type="GO" id="GO:0019646">
    <property type="term" value="P:aerobic electron transport chain"/>
    <property type="evidence" value="ECO:0007669"/>
    <property type="project" value="InterPro"/>
</dbReference>
<feature type="signal peptide" evidence="8">
    <location>
        <begin position="1"/>
        <end position="33"/>
    </location>
</feature>
<gene>
    <name evidence="10" type="ORF">E1956_36030</name>
</gene>
<dbReference type="EMBL" id="CP038151">
    <property type="protein sequence ID" value="QBR02632.1"/>
    <property type="molecule type" value="Genomic_DNA"/>
</dbReference>
<name>A0A4P7D7L0_9BURK</name>
<comment type="function">
    <text evidence="7">Specific class of high-redox-potential 4Fe-4S ferredoxins. Functions in anaerobic electron transport in most purple and in some other photosynthetic bacteria and in at least one genus (Paracoccus) of halophilic, denitrifying bacteria.</text>
</comment>
<dbReference type="OrthoDB" id="5298540at2"/>
<keyword evidence="2 7" id="KW-0004">4Fe-4S</keyword>
<dbReference type="InterPro" id="IPR006311">
    <property type="entry name" value="TAT_signal"/>
</dbReference>
<organism evidence="10 11">
    <name type="scientific">Paraburkholderia pallida</name>
    <dbReference type="NCBI Taxonomy" id="2547399"/>
    <lineage>
        <taxon>Bacteria</taxon>
        <taxon>Pseudomonadati</taxon>
        <taxon>Pseudomonadota</taxon>
        <taxon>Betaproteobacteria</taxon>
        <taxon>Burkholderiales</taxon>
        <taxon>Burkholderiaceae</taxon>
        <taxon>Paraburkholderia</taxon>
    </lineage>
</organism>
<dbReference type="Proteomes" id="UP000295727">
    <property type="component" value="Chromosome 4"/>
</dbReference>
<evidence type="ECO:0000259" key="9">
    <source>
        <dbReference type="PROSITE" id="PS51373"/>
    </source>
</evidence>